<feature type="non-terminal residue" evidence="2">
    <location>
        <position position="1"/>
    </location>
</feature>
<dbReference type="EMBL" id="JASPKZ010006477">
    <property type="protein sequence ID" value="KAJ9587156.1"/>
    <property type="molecule type" value="Genomic_DNA"/>
</dbReference>
<feature type="compositionally biased region" description="Basic and acidic residues" evidence="1">
    <location>
        <begin position="163"/>
        <end position="173"/>
    </location>
</feature>
<dbReference type="Proteomes" id="UP001233999">
    <property type="component" value="Unassembled WGS sequence"/>
</dbReference>
<sequence length="276" mass="31315">CYQNVYPYALILSLTVELRACKTLTPHEESVTPSNKQGHLISNEFFRGTDLLKRSPSLVQDSYQEQSLKTLVRIREMVGEARFDRFLAGFHPQCDSGIDLHATSQTNEPTVQGYWSESSSPKGASSSTISPEDIQFRDQNQNLVYVGDDKSSSSENVDSSPSPKEEFVEEMQERDSAIQIIDDEQSNEVYEQQGNGIYRQEDEVDDVAIRGVIREEAYYEERENDNNEELDGAITVLEGDPLEEEVLNSVLTDDEDYNDDEDVAVADQPIRRTPRR</sequence>
<comment type="caution">
    <text evidence="2">The sequence shown here is derived from an EMBL/GenBank/DDBJ whole genome shotgun (WGS) entry which is preliminary data.</text>
</comment>
<evidence type="ECO:0000313" key="3">
    <source>
        <dbReference type="Proteomes" id="UP001233999"/>
    </source>
</evidence>
<protein>
    <submittedName>
        <fullName evidence="2">Uncharacterized protein</fullName>
    </submittedName>
</protein>
<keyword evidence="3" id="KW-1185">Reference proteome</keyword>
<feature type="compositionally biased region" description="Acidic residues" evidence="1">
    <location>
        <begin position="251"/>
        <end position="264"/>
    </location>
</feature>
<organism evidence="2 3">
    <name type="scientific">Diploptera punctata</name>
    <name type="common">Pacific beetle cockroach</name>
    <dbReference type="NCBI Taxonomy" id="6984"/>
    <lineage>
        <taxon>Eukaryota</taxon>
        <taxon>Metazoa</taxon>
        <taxon>Ecdysozoa</taxon>
        <taxon>Arthropoda</taxon>
        <taxon>Hexapoda</taxon>
        <taxon>Insecta</taxon>
        <taxon>Pterygota</taxon>
        <taxon>Neoptera</taxon>
        <taxon>Polyneoptera</taxon>
        <taxon>Dictyoptera</taxon>
        <taxon>Blattodea</taxon>
        <taxon>Blaberoidea</taxon>
        <taxon>Blaberidae</taxon>
        <taxon>Diplopterinae</taxon>
        <taxon>Diploptera</taxon>
    </lineage>
</organism>
<gene>
    <name evidence="2" type="ORF">L9F63_019322</name>
</gene>
<feature type="region of interest" description="Disordered" evidence="1">
    <location>
        <begin position="108"/>
        <end position="173"/>
    </location>
</feature>
<name>A0AAD8EEI8_DIPPU</name>
<feature type="region of interest" description="Disordered" evidence="1">
    <location>
        <begin position="251"/>
        <end position="276"/>
    </location>
</feature>
<feature type="non-terminal residue" evidence="2">
    <location>
        <position position="276"/>
    </location>
</feature>
<accession>A0AAD8EEI8</accession>
<feature type="compositionally biased region" description="Low complexity" evidence="1">
    <location>
        <begin position="116"/>
        <end position="130"/>
    </location>
</feature>
<dbReference type="AlphaFoldDB" id="A0AAD8EEI8"/>
<reference evidence="2" key="1">
    <citation type="journal article" date="2023" name="IScience">
        <title>Live-bearing cockroach genome reveals convergent evolutionary mechanisms linked to viviparity in insects and beyond.</title>
        <authorList>
            <person name="Fouks B."/>
            <person name="Harrison M.C."/>
            <person name="Mikhailova A.A."/>
            <person name="Marchal E."/>
            <person name="English S."/>
            <person name="Carruthers M."/>
            <person name="Jennings E.C."/>
            <person name="Chiamaka E.L."/>
            <person name="Frigard R.A."/>
            <person name="Pippel M."/>
            <person name="Attardo G.M."/>
            <person name="Benoit J.B."/>
            <person name="Bornberg-Bauer E."/>
            <person name="Tobe S.S."/>
        </authorList>
    </citation>
    <scope>NUCLEOTIDE SEQUENCE</scope>
    <source>
        <strain evidence="2">Stay&amp;Tobe</strain>
    </source>
</reference>
<evidence type="ECO:0000256" key="1">
    <source>
        <dbReference type="SAM" id="MobiDB-lite"/>
    </source>
</evidence>
<feature type="compositionally biased region" description="Low complexity" evidence="1">
    <location>
        <begin position="153"/>
        <end position="162"/>
    </location>
</feature>
<reference evidence="2" key="2">
    <citation type="submission" date="2023-05" db="EMBL/GenBank/DDBJ databases">
        <authorList>
            <person name="Fouks B."/>
        </authorList>
    </citation>
    <scope>NUCLEOTIDE SEQUENCE</scope>
    <source>
        <strain evidence="2">Stay&amp;Tobe</strain>
        <tissue evidence="2">Testes</tissue>
    </source>
</reference>
<evidence type="ECO:0000313" key="2">
    <source>
        <dbReference type="EMBL" id="KAJ9587156.1"/>
    </source>
</evidence>
<proteinExistence type="predicted"/>